<name>A0A923S698_9FIRM</name>
<feature type="domain" description="CarD-like/TRCF RNAP-interacting" evidence="1">
    <location>
        <begin position="2"/>
        <end position="64"/>
    </location>
</feature>
<protein>
    <submittedName>
        <fullName evidence="2">CarD family transcriptional regulator</fullName>
    </submittedName>
</protein>
<evidence type="ECO:0000259" key="1">
    <source>
        <dbReference type="Pfam" id="PF02559"/>
    </source>
</evidence>
<dbReference type="Pfam" id="PF02559">
    <property type="entry name" value="CarD_TRCF_RID"/>
    <property type="match status" value="1"/>
</dbReference>
<dbReference type="EMBL" id="JACOQI010000001">
    <property type="protein sequence ID" value="MBC5768833.1"/>
    <property type="molecule type" value="Genomic_DNA"/>
</dbReference>
<reference evidence="2" key="1">
    <citation type="submission" date="2020-08" db="EMBL/GenBank/DDBJ databases">
        <title>Genome public.</title>
        <authorList>
            <person name="Liu C."/>
            <person name="Sun Q."/>
        </authorList>
    </citation>
    <scope>NUCLEOTIDE SEQUENCE</scope>
    <source>
        <strain evidence="2">BX15</strain>
    </source>
</reference>
<proteinExistence type="predicted"/>
<keyword evidence="3" id="KW-1185">Reference proteome</keyword>
<sequence length="172" mass="19516">MFQAGDLLVYGITGVCRVLSIDRRQERVGSTRQERLYYQLKPIYQGGLIYTPVDNDKVSMRPIISRQEAEDLIGEIPTLHPAACRASTTQALTQQYQASLRQHNCRSLVELAMSIHAKRRQAESQNRRLGMVDERYLKQAEQLLFGELAAALEIPYEAVQPYIADRIAAVHS</sequence>
<organism evidence="2 3">
    <name type="scientific">Dysosmobacter segnis</name>
    <dbReference type="NCBI Taxonomy" id="2763042"/>
    <lineage>
        <taxon>Bacteria</taxon>
        <taxon>Bacillati</taxon>
        <taxon>Bacillota</taxon>
        <taxon>Clostridia</taxon>
        <taxon>Eubacteriales</taxon>
        <taxon>Oscillospiraceae</taxon>
        <taxon>Dysosmobacter</taxon>
    </lineage>
</organism>
<comment type="caution">
    <text evidence="2">The sequence shown here is derived from an EMBL/GenBank/DDBJ whole genome shotgun (WGS) entry which is preliminary data.</text>
</comment>
<dbReference type="Proteomes" id="UP000620327">
    <property type="component" value="Unassembled WGS sequence"/>
</dbReference>
<dbReference type="RefSeq" id="WP_187013239.1">
    <property type="nucleotide sequence ID" value="NZ_JACOQI010000001.1"/>
</dbReference>
<evidence type="ECO:0000313" key="2">
    <source>
        <dbReference type="EMBL" id="MBC5768833.1"/>
    </source>
</evidence>
<dbReference type="AlphaFoldDB" id="A0A923S698"/>
<dbReference type="Gene3D" id="1.20.58.1290">
    <property type="entry name" value="CarD-like, C-terminal domain"/>
    <property type="match status" value="1"/>
</dbReference>
<accession>A0A923S698</accession>
<dbReference type="Gene3D" id="2.40.10.170">
    <property type="match status" value="1"/>
</dbReference>
<dbReference type="InterPro" id="IPR003711">
    <property type="entry name" value="CarD-like/TRCF_RID"/>
</dbReference>
<gene>
    <name evidence="2" type="ORF">H8Z83_00515</name>
</gene>
<dbReference type="InterPro" id="IPR042215">
    <property type="entry name" value="CarD-like_C"/>
</dbReference>
<evidence type="ECO:0000313" key="3">
    <source>
        <dbReference type="Proteomes" id="UP000620327"/>
    </source>
</evidence>